<proteinExistence type="predicted"/>
<feature type="non-terminal residue" evidence="2">
    <location>
        <position position="1"/>
    </location>
</feature>
<protein>
    <submittedName>
        <fullName evidence="2">Uncharacterized protein</fullName>
    </submittedName>
</protein>
<dbReference type="AlphaFoldDB" id="X6LES4"/>
<organism evidence="2 3">
    <name type="scientific">Reticulomyxa filosa</name>
    <dbReference type="NCBI Taxonomy" id="46433"/>
    <lineage>
        <taxon>Eukaryota</taxon>
        <taxon>Sar</taxon>
        <taxon>Rhizaria</taxon>
        <taxon>Retaria</taxon>
        <taxon>Foraminifera</taxon>
        <taxon>Monothalamids</taxon>
        <taxon>Reticulomyxidae</taxon>
        <taxon>Reticulomyxa</taxon>
    </lineage>
</organism>
<comment type="caution">
    <text evidence="2">The sequence shown here is derived from an EMBL/GenBank/DDBJ whole genome shotgun (WGS) entry which is preliminary data.</text>
</comment>
<keyword evidence="1" id="KW-1133">Transmembrane helix</keyword>
<dbReference type="EMBL" id="ASPP01042705">
    <property type="protein sequence ID" value="ETN99855.1"/>
    <property type="molecule type" value="Genomic_DNA"/>
</dbReference>
<keyword evidence="1" id="KW-0812">Transmembrane</keyword>
<sequence length="129" mass="15851">LDETKKKPWRGTENFFETSFLYVLFEKDCSNALYKFKKIFLFSKDYRCIKKNFNNVKDKKNSFRLAMILKKGERKFYVIYPTFFFGEITFLTYDFYAQVLVFFKEIINVKMINNFSFCYWNGHVLFERK</sequence>
<reference evidence="2 3" key="1">
    <citation type="journal article" date="2013" name="Curr. Biol.">
        <title>The Genome of the Foraminiferan Reticulomyxa filosa.</title>
        <authorList>
            <person name="Glockner G."/>
            <person name="Hulsmann N."/>
            <person name="Schleicher M."/>
            <person name="Noegel A.A."/>
            <person name="Eichinger L."/>
            <person name="Gallinger C."/>
            <person name="Pawlowski J."/>
            <person name="Sierra R."/>
            <person name="Euteneuer U."/>
            <person name="Pillet L."/>
            <person name="Moustafa A."/>
            <person name="Platzer M."/>
            <person name="Groth M."/>
            <person name="Szafranski K."/>
            <person name="Schliwa M."/>
        </authorList>
    </citation>
    <scope>NUCLEOTIDE SEQUENCE [LARGE SCALE GENOMIC DNA]</scope>
</reference>
<accession>X6LES4</accession>
<name>X6LES4_RETFI</name>
<feature type="transmembrane region" description="Helical" evidence="1">
    <location>
        <begin position="77"/>
        <end position="96"/>
    </location>
</feature>
<gene>
    <name evidence="2" type="ORF">RFI_37612</name>
</gene>
<evidence type="ECO:0000313" key="3">
    <source>
        <dbReference type="Proteomes" id="UP000023152"/>
    </source>
</evidence>
<dbReference type="Proteomes" id="UP000023152">
    <property type="component" value="Unassembled WGS sequence"/>
</dbReference>
<keyword evidence="1" id="KW-0472">Membrane</keyword>
<keyword evidence="3" id="KW-1185">Reference proteome</keyword>
<evidence type="ECO:0000313" key="2">
    <source>
        <dbReference type="EMBL" id="ETN99855.1"/>
    </source>
</evidence>
<evidence type="ECO:0000256" key="1">
    <source>
        <dbReference type="SAM" id="Phobius"/>
    </source>
</evidence>